<dbReference type="Gene3D" id="2.60.40.3140">
    <property type="match status" value="1"/>
</dbReference>
<sequence>MSRSFLLLLFLFLNLSLSAQYSQPFGNVTVKELEMDHFPGDPEAEAMAIFEYGVYTFELKDNGYIYLMKEYHTKIKILNQEGLELANQEIPLYRTDKRKEQIVKFQAITHNGREKTGVDQSAQFLVDETPNWSAYRFTFPKVKVGSIIEYKYTLQSPFYFNLDRWDFQGSIPKLYSRFHAEIPGNYVYNRVLKGDLPLSLNLNSERPNCFSVPRSSQSASCEVLDFAIENVPAFRETEPFMLSSENYISRLVFELSQFYPFNGGVEKYSKSWKDVDKEYRKDQDIGRQVGKQDFFTKALPSNAKSAQTTMEKARAVYKHIQDHFNWNEKYGIYRKVRVKKAYENRTGNIGEINISLINMLEAADIPAKIVLLSTRENGLPRRNQANITDFNYLVALATIDGKDYVLDASDKFTPFGMLPYRALNYVGRVMDFKKDSYWIDLPVSNRNKSTSQVMLQFDLDNQVIKGRHREILLGYSASDRYRTLDKLGEEGFLEKIEDNSFIEISEHKIAPGSTPKKLTQNYVFEMPGFSEDNRIRFNPFIVKFLSSSPFKNKKRQFPVEFGYPRSYGFNAIIPVPEGYVIEDLPAKKELSVLDGQASLKYDCKASPDGKNINLQFVFDVKNVFFLVENYPQLKELYDTFYYLQQNSLISLKKS</sequence>
<dbReference type="InterPro" id="IPR038765">
    <property type="entry name" value="Papain-like_cys_pep_sf"/>
</dbReference>
<keyword evidence="4" id="KW-1185">Reference proteome</keyword>
<feature type="domain" description="Transglutaminase-like" evidence="2">
    <location>
        <begin position="304"/>
        <end position="376"/>
    </location>
</feature>
<comment type="caution">
    <text evidence="3">The sequence shown here is derived from an EMBL/GenBank/DDBJ whole genome shotgun (WGS) entry which is preliminary data.</text>
</comment>
<accession>A0A2S7T4P9</accession>
<evidence type="ECO:0000259" key="2">
    <source>
        <dbReference type="Pfam" id="PF01841"/>
    </source>
</evidence>
<evidence type="ECO:0000313" key="3">
    <source>
        <dbReference type="EMBL" id="PQJ14507.1"/>
    </source>
</evidence>
<protein>
    <recommendedName>
        <fullName evidence="2">Transglutaminase-like domain-containing protein</fullName>
    </recommendedName>
</protein>
<keyword evidence="1" id="KW-0732">Signal</keyword>
<feature type="chain" id="PRO_5015479324" description="Transglutaminase-like domain-containing protein" evidence="1">
    <location>
        <begin position="22"/>
        <end position="654"/>
    </location>
</feature>
<evidence type="ECO:0000313" key="4">
    <source>
        <dbReference type="Proteomes" id="UP000239366"/>
    </source>
</evidence>
<dbReference type="InterPro" id="IPR002931">
    <property type="entry name" value="Transglutaminase-like"/>
</dbReference>
<dbReference type="Pfam" id="PF01841">
    <property type="entry name" value="Transglut_core"/>
    <property type="match status" value="1"/>
</dbReference>
<dbReference type="SUPFAM" id="SSF54001">
    <property type="entry name" value="Cysteine proteinases"/>
    <property type="match status" value="1"/>
</dbReference>
<proteinExistence type="predicted"/>
<gene>
    <name evidence="3" type="ORF">BST99_00940</name>
</gene>
<dbReference type="Gene3D" id="3.10.620.30">
    <property type="match status" value="1"/>
</dbReference>
<dbReference type="Gene3D" id="2.60.120.1130">
    <property type="match status" value="1"/>
</dbReference>
<dbReference type="EMBL" id="MQVX01000001">
    <property type="protein sequence ID" value="PQJ14507.1"/>
    <property type="molecule type" value="Genomic_DNA"/>
</dbReference>
<organism evidence="3 4">
    <name type="scientific">Aureicoccus marinus</name>
    <dbReference type="NCBI Taxonomy" id="754435"/>
    <lineage>
        <taxon>Bacteria</taxon>
        <taxon>Pseudomonadati</taxon>
        <taxon>Bacteroidota</taxon>
        <taxon>Flavobacteriia</taxon>
        <taxon>Flavobacteriales</taxon>
        <taxon>Flavobacteriaceae</taxon>
        <taxon>Aureicoccus</taxon>
    </lineage>
</organism>
<dbReference type="AlphaFoldDB" id="A0A2S7T4P9"/>
<reference evidence="4" key="1">
    <citation type="submission" date="2016-11" db="EMBL/GenBank/DDBJ databases">
        <title>Trade-off between light-utilization and light-protection in marine flavobacteria.</title>
        <authorList>
            <person name="Kumagai Y."/>
            <person name="Yoshizawa S."/>
            <person name="Kogure K."/>
        </authorList>
    </citation>
    <scope>NUCLEOTIDE SEQUENCE [LARGE SCALE GENOMIC DNA]</scope>
    <source>
        <strain evidence="4">SG-18</strain>
    </source>
</reference>
<feature type="signal peptide" evidence="1">
    <location>
        <begin position="1"/>
        <end position="21"/>
    </location>
</feature>
<dbReference type="OrthoDB" id="98874at2"/>
<evidence type="ECO:0000256" key="1">
    <source>
        <dbReference type="SAM" id="SignalP"/>
    </source>
</evidence>
<dbReference type="RefSeq" id="WP_105000138.1">
    <property type="nucleotide sequence ID" value="NZ_MQVX01000001.1"/>
</dbReference>
<dbReference type="Proteomes" id="UP000239366">
    <property type="component" value="Unassembled WGS sequence"/>
</dbReference>
<name>A0A2S7T4P9_9FLAO</name>